<name>A0A0R2Q9C4_9ACTN</name>
<comment type="similarity">
    <text evidence="1">Belongs to the 4-hydroxybenzoyl-CoA thioesterase family.</text>
</comment>
<dbReference type="GO" id="GO:0047617">
    <property type="term" value="F:fatty acyl-CoA hydrolase activity"/>
    <property type="evidence" value="ECO:0007669"/>
    <property type="project" value="TreeGrafter"/>
</dbReference>
<dbReference type="Proteomes" id="UP000051017">
    <property type="component" value="Unassembled WGS sequence"/>
</dbReference>
<comment type="caution">
    <text evidence="3">The sequence shown here is derived from an EMBL/GenBank/DDBJ whole genome shotgun (WGS) entry which is preliminary data.</text>
</comment>
<proteinExistence type="inferred from homology"/>
<keyword evidence="2" id="KW-0378">Hydrolase</keyword>
<feature type="non-terminal residue" evidence="3">
    <location>
        <position position="137"/>
    </location>
</feature>
<organism evidence="3 4">
    <name type="scientific">Acidimicrobiia bacterium BACL6 MAG-120924-bin43</name>
    <dbReference type="NCBI Taxonomy" id="1655583"/>
    <lineage>
        <taxon>Bacteria</taxon>
        <taxon>Bacillati</taxon>
        <taxon>Actinomycetota</taxon>
        <taxon>Acidimicrobiia</taxon>
        <taxon>acIV cluster</taxon>
    </lineage>
</organism>
<evidence type="ECO:0000313" key="3">
    <source>
        <dbReference type="EMBL" id="KRO46945.1"/>
    </source>
</evidence>
<dbReference type="InterPro" id="IPR029069">
    <property type="entry name" value="HotDog_dom_sf"/>
</dbReference>
<dbReference type="Gene3D" id="3.10.129.10">
    <property type="entry name" value="Hotdog Thioesterase"/>
    <property type="match status" value="1"/>
</dbReference>
<protein>
    <recommendedName>
        <fullName evidence="5">Thioesterase</fullName>
    </recommendedName>
</protein>
<dbReference type="EMBL" id="LIBJ01000211">
    <property type="protein sequence ID" value="KRO46945.1"/>
    <property type="molecule type" value="Genomic_DNA"/>
</dbReference>
<gene>
    <name evidence="3" type="ORF">ABR75_06475</name>
</gene>
<dbReference type="PANTHER" id="PTHR31793">
    <property type="entry name" value="4-HYDROXYBENZOYL-COA THIOESTERASE FAMILY MEMBER"/>
    <property type="match status" value="1"/>
</dbReference>
<dbReference type="Pfam" id="PF13279">
    <property type="entry name" value="4HBT_2"/>
    <property type="match status" value="1"/>
</dbReference>
<evidence type="ECO:0000256" key="1">
    <source>
        <dbReference type="ARBA" id="ARBA00005953"/>
    </source>
</evidence>
<dbReference type="SUPFAM" id="SSF54637">
    <property type="entry name" value="Thioesterase/thiol ester dehydrase-isomerase"/>
    <property type="match status" value="1"/>
</dbReference>
<sequence length="137" mass="15523">MSENKLSEIKVRTRWGEMDQNGHMRNVAYLDLSANCRMEFFDANGYTLMDFFGAGFGPIVLKDEIEYRAEVRLAEEITITNELAGMNEEGSRFVFRNRFVRADGKLAASVSSLVMFLDLATRKKMAPPEKLLSAILS</sequence>
<dbReference type="CDD" id="cd00586">
    <property type="entry name" value="4HBT"/>
    <property type="match status" value="1"/>
</dbReference>
<evidence type="ECO:0000256" key="2">
    <source>
        <dbReference type="ARBA" id="ARBA00022801"/>
    </source>
</evidence>
<evidence type="ECO:0000313" key="4">
    <source>
        <dbReference type="Proteomes" id="UP000051017"/>
    </source>
</evidence>
<dbReference type="PANTHER" id="PTHR31793:SF27">
    <property type="entry name" value="NOVEL THIOESTERASE SUPERFAMILY DOMAIN AND SAPOSIN A-TYPE DOMAIN CONTAINING PROTEIN (0610012H03RIK)"/>
    <property type="match status" value="1"/>
</dbReference>
<dbReference type="AlphaFoldDB" id="A0A0R2Q9C4"/>
<evidence type="ECO:0008006" key="5">
    <source>
        <dbReference type="Google" id="ProtNLM"/>
    </source>
</evidence>
<reference evidence="3 4" key="1">
    <citation type="submission" date="2015-10" db="EMBL/GenBank/DDBJ databases">
        <title>Metagenome-Assembled Genomes uncover a global brackish microbiome.</title>
        <authorList>
            <person name="Hugerth L.W."/>
            <person name="Larsson J."/>
            <person name="Alneberg J."/>
            <person name="Lindh M.V."/>
            <person name="Legrand C."/>
            <person name="Pinhassi J."/>
            <person name="Andersson A.F."/>
        </authorList>
    </citation>
    <scope>NUCLEOTIDE SEQUENCE [LARGE SCALE GENOMIC DNA]</scope>
    <source>
        <strain evidence="3">BACL6 MAG-120924-bin43</strain>
    </source>
</reference>
<accession>A0A0R2Q9C4</accession>
<dbReference type="InterPro" id="IPR050563">
    <property type="entry name" value="4-hydroxybenzoyl-CoA_TE"/>
</dbReference>